<dbReference type="Pfam" id="PF20651">
    <property type="entry name" value="EXOC6_Sec15_N"/>
    <property type="match status" value="1"/>
</dbReference>
<dbReference type="Proteomes" id="UP001165083">
    <property type="component" value="Unassembled WGS sequence"/>
</dbReference>
<keyword evidence="5" id="KW-1185">Reference proteome</keyword>
<evidence type="ECO:0000313" key="5">
    <source>
        <dbReference type="Proteomes" id="UP001165083"/>
    </source>
</evidence>
<keyword evidence="1" id="KW-0175">Coiled coil</keyword>
<evidence type="ECO:0000313" key="4">
    <source>
        <dbReference type="EMBL" id="GMF34058.1"/>
    </source>
</evidence>
<gene>
    <name evidence="4" type="ORF">Plil01_001451500</name>
</gene>
<reference evidence="4" key="1">
    <citation type="submission" date="2023-04" db="EMBL/GenBank/DDBJ databases">
        <title>Phytophthora lilii NBRC 32176.</title>
        <authorList>
            <person name="Ichikawa N."/>
            <person name="Sato H."/>
            <person name="Tonouchi N."/>
        </authorList>
    </citation>
    <scope>NUCLEOTIDE SEQUENCE</scope>
    <source>
        <strain evidence="4">NBRC 32176</strain>
    </source>
</reference>
<dbReference type="PANTHER" id="PTHR12702:SF0">
    <property type="entry name" value="EXOCYST COMPLEX COMPONENT 6"/>
    <property type="match status" value="1"/>
</dbReference>
<dbReference type="PANTHER" id="PTHR12702">
    <property type="entry name" value="SEC15"/>
    <property type="match status" value="1"/>
</dbReference>
<dbReference type="GO" id="GO:0006893">
    <property type="term" value="P:Golgi to plasma membrane transport"/>
    <property type="evidence" value="ECO:0007669"/>
    <property type="project" value="TreeGrafter"/>
</dbReference>
<comment type="caution">
    <text evidence="4">The sequence shown here is derived from an EMBL/GenBank/DDBJ whole genome shotgun (WGS) entry which is preliminary data.</text>
</comment>
<dbReference type="OrthoDB" id="10267033at2759"/>
<proteinExistence type="predicted"/>
<dbReference type="GO" id="GO:0000145">
    <property type="term" value="C:exocyst"/>
    <property type="evidence" value="ECO:0007669"/>
    <property type="project" value="TreeGrafter"/>
</dbReference>
<dbReference type="InterPro" id="IPR042044">
    <property type="entry name" value="EXOC6PINT-1/Sec15/Tip20_C_dom2"/>
</dbReference>
<feature type="domain" description="Exocyst complex component EXOC6/Sec15 N-terminal" evidence="3">
    <location>
        <begin position="6"/>
        <end position="90"/>
    </location>
</feature>
<dbReference type="EMBL" id="BSXW01001142">
    <property type="protein sequence ID" value="GMF34058.1"/>
    <property type="molecule type" value="Genomic_DNA"/>
</dbReference>
<evidence type="ECO:0000259" key="3">
    <source>
        <dbReference type="Pfam" id="PF20651"/>
    </source>
</evidence>
<evidence type="ECO:0000259" key="2">
    <source>
        <dbReference type="Pfam" id="PF04091"/>
    </source>
</evidence>
<dbReference type="InterPro" id="IPR046361">
    <property type="entry name" value="EXOC6/Sec15_C"/>
</dbReference>
<evidence type="ECO:0000256" key="1">
    <source>
        <dbReference type="ARBA" id="ARBA00023054"/>
    </source>
</evidence>
<dbReference type="InterPro" id="IPR048359">
    <property type="entry name" value="EXOC6_Sec15_N"/>
</dbReference>
<name>A0A9W6X9E6_9STRA</name>
<dbReference type="Pfam" id="PF04091">
    <property type="entry name" value="Sec15_C"/>
    <property type="match status" value="1"/>
</dbReference>
<feature type="domain" description="Exocyst complex subunit EXOC6/Sec15 C-terminal" evidence="2">
    <location>
        <begin position="290"/>
        <end position="438"/>
    </location>
</feature>
<dbReference type="GO" id="GO:0090522">
    <property type="term" value="P:vesicle tethering involved in exocytosis"/>
    <property type="evidence" value="ECO:0007669"/>
    <property type="project" value="InterPro"/>
</dbReference>
<protein>
    <submittedName>
        <fullName evidence="4">Unnamed protein product</fullName>
    </submittedName>
</protein>
<dbReference type="InterPro" id="IPR007225">
    <property type="entry name" value="EXOC6/Sec15"/>
</dbReference>
<dbReference type="Gene3D" id="1.20.58.670">
    <property type="entry name" value="Dsl1p vesicle tethering complex, Tip20p subunit, domain D"/>
    <property type="match status" value="1"/>
</dbReference>
<sequence length="441" mass="49326">MRAASLQEYAAAKENEIREVCSSNYQEFVDSIEEIVRMKADVSKLQTELAGATSGVLSIHDSLATCYTVQKHIDESIEKLQQCQRIVRSLSPSNSGRSLVGDDAFKLPSIRVLNSDADTLRERSNIHANYMKEALTQLSPMLRILHVFRVMSQVPELAAFYNANRLLQLTSFLRGAVTTITPEKFVAQHEELFKKLTGSFCLEHLLWRYSDAALLSKKEINGIFHLVMQSLCGIVSASVLSINVPATILDIKLRTIVCARTLSDEVHEYNSTLMFDTFRRLGAHFRSSIMADTKKYALGFLNDILNEVIDQHTDLQVSTVTLSNAVLTQPDPSMWDLINYLKVTFAQLGQLPPAVQEAVHFASCSYLAKSLEQILSGTTVKKLNMEGIANFKRNLDVLLDFIESVPIAQLKDCFVPITHLVDLFVSGGVEAFLDPQQRCVF</sequence>
<dbReference type="GO" id="GO:0006886">
    <property type="term" value="P:intracellular protein transport"/>
    <property type="evidence" value="ECO:0007669"/>
    <property type="project" value="InterPro"/>
</dbReference>
<dbReference type="GO" id="GO:0016020">
    <property type="term" value="C:membrane"/>
    <property type="evidence" value="ECO:0007669"/>
    <property type="project" value="TreeGrafter"/>
</dbReference>
<organism evidence="4 5">
    <name type="scientific">Phytophthora lilii</name>
    <dbReference type="NCBI Taxonomy" id="2077276"/>
    <lineage>
        <taxon>Eukaryota</taxon>
        <taxon>Sar</taxon>
        <taxon>Stramenopiles</taxon>
        <taxon>Oomycota</taxon>
        <taxon>Peronosporomycetes</taxon>
        <taxon>Peronosporales</taxon>
        <taxon>Peronosporaceae</taxon>
        <taxon>Phytophthora</taxon>
    </lineage>
</organism>
<dbReference type="AlphaFoldDB" id="A0A9W6X9E6"/>
<accession>A0A9W6X9E6</accession>